<protein>
    <recommendedName>
        <fullName evidence="4">KaiC-like domain-containing protein</fullName>
    </recommendedName>
</protein>
<dbReference type="InterPro" id="IPR027417">
    <property type="entry name" value="P-loop_NTPase"/>
</dbReference>
<keyword evidence="1" id="KW-1133">Transmembrane helix</keyword>
<reference evidence="3" key="1">
    <citation type="submission" date="2020-07" db="EMBL/GenBank/DDBJ databases">
        <title>Metabolic diversity and evolutionary history of the archaeal phylum ###Micrarchaeota### uncovered from a freshwater lake metagenome.</title>
        <authorList>
            <person name="Kadnikov V.V."/>
            <person name="Savvichev A.S."/>
            <person name="Mardanov A.V."/>
            <person name="Beletsky A.V."/>
            <person name="Chupakov A.V."/>
            <person name="Kokryatskaya N.M."/>
            <person name="Pimenov N.V."/>
            <person name="Ravin N.V."/>
        </authorList>
    </citation>
    <scope>NUCLEOTIDE SEQUENCE [LARGE SCALE GENOMIC DNA]</scope>
</reference>
<keyword evidence="1" id="KW-0812">Transmembrane</keyword>
<sequence length="779" mass="83336">MICEDLLSQVTCCDGQLVPCGQDILACNPYCDGDKLCSYPSNQVTCEKVCTSGVCHCQNPISCGSASCTSCGTSTVSCPAAYCSSDGKLCTYPPTASCEIPCSGNTCGSCTATCTATCVDCPSGQCIGGECLSATTCGNGVCDAGESQEGCCKDCGCNTGICCDNKCVTPKCTTPSQCADADPCTQDACSNPGTCSASCTHTPISCPTGQICSNGQCISATSCPNGKCDSGIEDCCSCPEDCGAGTCLGDVPGEVCKKYICSGKTRVETYKENCCGNRICEGGEGCGNCPSDCSCNFGEECRNNQCVGKKLLEDGEECSESKECASGHCEFGYCCAAGLCCRKDSECSRGEVCKNYVCQIPGMNCSDGTPSGECSPDKPKYCNNGNWVHACPTCGCPEGKICTMDGKCYGLDCGDGTARDTCSNNKPYFCMDGALVSKCSKCGCPEGLLCDRITQICYERPGISIASPLENQTINVGEEKKVVVSGMISKGREITYSIEGNDSRFILSRYDASSGEFAFENVSPVTDDYNSFRVSVADNEGNLLANRTRGFRVIDAPAGITNLLSLQDLPWEIVQFVLLLLFVIVLLNAIIPFARGLGRGMLVFPEGSIVLVEGTVGSGEEEFCLDMVRRKVKDGKFCAVLSYDPRKEEGWFSEWEKNRLLFIKAEPDINEIALSISKMLGGEPRLAFINVLNLLIPKYNSEELTDFLSTNFAKLRDAKCGAIFCVDKGINEEVLSAIEGLFDGVVEFRVEEEKGKLNSYFRVKEFKLKKFDSDWRRFK</sequence>
<organism evidence="2 3">
    <name type="scientific">Fermentimicrarchaeum limneticum</name>
    <dbReference type="NCBI Taxonomy" id="2795018"/>
    <lineage>
        <taxon>Archaea</taxon>
        <taxon>Candidatus Micrarchaeota</taxon>
        <taxon>Candidatus Fermentimicrarchaeales</taxon>
        <taxon>Candidatus Fermentimicrarchaeaceae</taxon>
        <taxon>Candidatus Fermentimicrarchaeum</taxon>
    </lineage>
</organism>
<dbReference type="KEGG" id="flt:Sv326_0707"/>
<evidence type="ECO:0008006" key="4">
    <source>
        <dbReference type="Google" id="ProtNLM"/>
    </source>
</evidence>
<dbReference type="Gene3D" id="3.40.50.300">
    <property type="entry name" value="P-loop containing nucleotide triphosphate hydrolases"/>
    <property type="match status" value="1"/>
</dbReference>
<gene>
    <name evidence="2" type="ORF">Sv326_0707</name>
</gene>
<evidence type="ECO:0000313" key="2">
    <source>
        <dbReference type="EMBL" id="QLJ52882.1"/>
    </source>
</evidence>
<accession>A0A7D6BNT9</accession>
<dbReference type="Proteomes" id="UP000510821">
    <property type="component" value="Chromosome"/>
</dbReference>
<feature type="transmembrane region" description="Helical" evidence="1">
    <location>
        <begin position="573"/>
        <end position="594"/>
    </location>
</feature>
<proteinExistence type="predicted"/>
<dbReference type="EMBL" id="CP058998">
    <property type="protein sequence ID" value="QLJ52882.1"/>
    <property type="molecule type" value="Genomic_DNA"/>
</dbReference>
<evidence type="ECO:0000256" key="1">
    <source>
        <dbReference type="SAM" id="Phobius"/>
    </source>
</evidence>
<evidence type="ECO:0000313" key="3">
    <source>
        <dbReference type="Proteomes" id="UP000510821"/>
    </source>
</evidence>
<dbReference type="AlphaFoldDB" id="A0A7D6BNT9"/>
<name>A0A7D6BNT9_FERL1</name>
<keyword evidence="1" id="KW-0472">Membrane</keyword>